<gene>
    <name evidence="2" type="ORF">JY572_32690</name>
</gene>
<feature type="region of interest" description="Disordered" evidence="1">
    <location>
        <begin position="1"/>
        <end position="24"/>
    </location>
</feature>
<accession>A0ABX7N2W8</accession>
<name>A0ABX7N2W8_9BACT</name>
<dbReference type="EMBL" id="CP071091">
    <property type="protein sequence ID" value="QSQ13067.1"/>
    <property type="molecule type" value="Genomic_DNA"/>
</dbReference>
<evidence type="ECO:0000313" key="2">
    <source>
        <dbReference type="EMBL" id="QSQ13067.1"/>
    </source>
</evidence>
<evidence type="ECO:0008006" key="4">
    <source>
        <dbReference type="Google" id="ProtNLM"/>
    </source>
</evidence>
<protein>
    <recommendedName>
        <fullName evidence="4">SprT-like domain-containing protein</fullName>
    </recommendedName>
</protein>
<dbReference type="Proteomes" id="UP000663090">
    <property type="component" value="Chromosome"/>
</dbReference>
<evidence type="ECO:0000256" key="1">
    <source>
        <dbReference type="SAM" id="MobiDB-lite"/>
    </source>
</evidence>
<feature type="region of interest" description="Disordered" evidence="1">
    <location>
        <begin position="77"/>
        <end position="103"/>
    </location>
</feature>
<proteinExistence type="predicted"/>
<evidence type="ECO:0000313" key="3">
    <source>
        <dbReference type="Proteomes" id="UP000663090"/>
    </source>
</evidence>
<keyword evidence="3" id="KW-1185">Reference proteome</keyword>
<sequence>MSLFPRGLSAASRATAVPAEPRAPEVLSELESALASSSELESALTSSSEIESALASASQFDSELASSSEIESALASSLELESALRPPPPRPPPPRHRAVEEAPRMLSVSSSREEMWNRAESLAWRLSAELGMPVKLAVTDNRSTMVSFRRGGNALQLRLHHMFLDAPEPVVRAVADYAGRGHRTAGVLLDEYIRGQQPRIRQVRRESDADLNPLGRCFDLQALYNGVNANFFGDNIQARIGWGRMPPRRRRKSIRLGVYDHQTREIRIHPALDRPEVPAFFVEFIVYHEMLHQLFPSTGRGGRRVHHPRAFRERERTYPHYAAALRWERENLGVLLRG</sequence>
<organism evidence="2 3">
    <name type="scientific">Myxococcus landrumensis</name>
    <dbReference type="NCBI Taxonomy" id="2813577"/>
    <lineage>
        <taxon>Bacteria</taxon>
        <taxon>Pseudomonadati</taxon>
        <taxon>Myxococcota</taxon>
        <taxon>Myxococcia</taxon>
        <taxon>Myxococcales</taxon>
        <taxon>Cystobacterineae</taxon>
        <taxon>Myxococcaceae</taxon>
        <taxon>Myxococcus</taxon>
    </lineage>
</organism>
<reference evidence="2 3" key="1">
    <citation type="submission" date="2021-02" db="EMBL/GenBank/DDBJ databases">
        <title>De Novo genome assembly of isolated myxobacteria.</title>
        <authorList>
            <person name="Stevens D.C."/>
        </authorList>
    </citation>
    <scope>NUCLEOTIDE SEQUENCE [LARGE SCALE GENOMIC DNA]</scope>
    <source>
        <strain evidence="2 3">SCHIC003</strain>
    </source>
</reference>